<evidence type="ECO:0000256" key="4">
    <source>
        <dbReference type="ARBA" id="ARBA00022755"/>
    </source>
</evidence>
<evidence type="ECO:0000256" key="5">
    <source>
        <dbReference type="ARBA" id="ARBA00022801"/>
    </source>
</evidence>
<feature type="active site" evidence="8">
    <location>
        <position position="206"/>
    </location>
</feature>
<comment type="catalytic activity">
    <reaction evidence="8">
        <text>N(2)-formyl-N(1)-(5-phospho-beta-D-ribosyl)glycinamide + L-glutamine + ATP + H2O = 2-formamido-N(1)-(5-O-phospho-beta-D-ribosyl)acetamidine + L-glutamate + ADP + phosphate + H(+)</text>
        <dbReference type="Rhea" id="RHEA:17129"/>
        <dbReference type="ChEBI" id="CHEBI:15377"/>
        <dbReference type="ChEBI" id="CHEBI:15378"/>
        <dbReference type="ChEBI" id="CHEBI:29985"/>
        <dbReference type="ChEBI" id="CHEBI:30616"/>
        <dbReference type="ChEBI" id="CHEBI:43474"/>
        <dbReference type="ChEBI" id="CHEBI:58359"/>
        <dbReference type="ChEBI" id="CHEBI:147286"/>
        <dbReference type="ChEBI" id="CHEBI:147287"/>
        <dbReference type="ChEBI" id="CHEBI:456216"/>
        <dbReference type="EC" id="6.3.5.3"/>
    </reaction>
</comment>
<dbReference type="EC" id="3.5.1.2" evidence="8"/>
<dbReference type="InterPro" id="IPR010075">
    <property type="entry name" value="PRibForGlyAmidine_synth_PurQ"/>
</dbReference>
<dbReference type="AlphaFoldDB" id="A0A831WSY9"/>
<protein>
    <recommendedName>
        <fullName evidence="8">Phosphoribosylformylglycinamidine synthase subunit PurQ</fullName>
        <shortName evidence="8">FGAM synthase</shortName>
        <ecNumber evidence="8">6.3.5.3</ecNumber>
    </recommendedName>
    <alternativeName>
        <fullName evidence="8">Formylglycinamide ribonucleotide amidotransferase subunit I</fullName>
        <shortName evidence="8">FGAR amidotransferase I</shortName>
        <shortName evidence="8">FGAR-AT I</shortName>
    </alternativeName>
    <alternativeName>
        <fullName evidence="8">Glutaminase PurQ</fullName>
        <ecNumber evidence="8">3.5.1.2</ecNumber>
    </alternativeName>
    <alternativeName>
        <fullName evidence="8">Phosphoribosylformylglycinamidine synthase subunit I</fullName>
    </alternativeName>
</protein>
<feature type="active site" evidence="8">
    <location>
        <position position="208"/>
    </location>
</feature>
<keyword evidence="6 8" id="KW-0067">ATP-binding</keyword>
<dbReference type="NCBIfam" id="TIGR01737">
    <property type="entry name" value="FGAM_synth_I"/>
    <property type="match status" value="1"/>
</dbReference>
<dbReference type="PROSITE" id="PS51273">
    <property type="entry name" value="GATASE_TYPE_1"/>
    <property type="match status" value="1"/>
</dbReference>
<dbReference type="GO" id="GO:0004642">
    <property type="term" value="F:phosphoribosylformylglycinamidine synthase activity"/>
    <property type="evidence" value="ECO:0007669"/>
    <property type="project" value="UniProtKB-UniRule"/>
</dbReference>
<keyword evidence="1 8" id="KW-0963">Cytoplasm</keyword>
<dbReference type="NCBIfam" id="NF002957">
    <property type="entry name" value="PRK03619.1"/>
    <property type="match status" value="1"/>
</dbReference>
<dbReference type="Gene3D" id="3.40.50.880">
    <property type="match status" value="1"/>
</dbReference>
<evidence type="ECO:0000256" key="8">
    <source>
        <dbReference type="HAMAP-Rule" id="MF_00421"/>
    </source>
</evidence>
<dbReference type="Pfam" id="PF13507">
    <property type="entry name" value="GATase_5"/>
    <property type="match status" value="1"/>
</dbReference>
<dbReference type="GO" id="GO:0005737">
    <property type="term" value="C:cytoplasm"/>
    <property type="evidence" value="ECO:0007669"/>
    <property type="project" value="UniProtKB-SubCell"/>
</dbReference>
<comment type="subcellular location">
    <subcellularLocation>
        <location evidence="8">Cytoplasm</location>
    </subcellularLocation>
</comment>
<dbReference type="PANTHER" id="PTHR47552">
    <property type="entry name" value="PHOSPHORIBOSYLFORMYLGLYCINAMIDINE SYNTHASE SUBUNIT PURQ"/>
    <property type="match status" value="1"/>
</dbReference>
<evidence type="ECO:0000256" key="1">
    <source>
        <dbReference type="ARBA" id="ARBA00022490"/>
    </source>
</evidence>
<proteinExistence type="inferred from homology"/>
<dbReference type="InterPro" id="IPR029062">
    <property type="entry name" value="Class_I_gatase-like"/>
</dbReference>
<dbReference type="PIRSF" id="PIRSF001586">
    <property type="entry name" value="FGAM_synth_I"/>
    <property type="match status" value="1"/>
</dbReference>
<keyword evidence="2 8" id="KW-0436">Ligase</keyword>
<name>A0A831WSY9_PROAE</name>
<keyword evidence="4 8" id="KW-0658">Purine biosynthesis</keyword>
<dbReference type="PROSITE" id="PS51274">
    <property type="entry name" value="GATASE_COBBQ"/>
    <property type="match status" value="1"/>
</dbReference>
<accession>A0A831WSY9</accession>
<dbReference type="GO" id="GO:0006189">
    <property type="term" value="P:'de novo' IMP biosynthetic process"/>
    <property type="evidence" value="ECO:0007669"/>
    <property type="project" value="UniProtKB-UniRule"/>
</dbReference>
<feature type="active site" description="Nucleophile" evidence="8">
    <location>
        <position position="89"/>
    </location>
</feature>
<keyword evidence="5 8" id="KW-0378">Hydrolase</keyword>
<keyword evidence="3 8" id="KW-0547">Nucleotide-binding</keyword>
<dbReference type="SUPFAM" id="SSF52317">
    <property type="entry name" value="Class I glutamine amidotransferase-like"/>
    <property type="match status" value="1"/>
</dbReference>
<sequence length="234" mass="25413">MAEVTIGVVVFPGSNCDHDTEYAAGLFDGVKTRMLWHNDHDLQDCDMIILPGGFSYGDYLRAGSIARFSPIMREVIGFAGEGRPVLGICNGFQVLLESGLLEGALSRNRDKKFICRHVPVRVENATTIFTSLYRQGEVLQLPVAHGEGNYFAPRETVESLEANNQIVFRYCDPEGNITDESNLNGSVGSIAGIVNAKGNVLGLMPHPERASEALLGSEDGSRMFRSAIDYLAGA</sequence>
<dbReference type="GO" id="GO:0004359">
    <property type="term" value="F:glutaminase activity"/>
    <property type="evidence" value="ECO:0007669"/>
    <property type="project" value="UniProtKB-EC"/>
</dbReference>
<dbReference type="UniPathway" id="UPA00074">
    <property type="reaction ID" value="UER00128"/>
</dbReference>
<evidence type="ECO:0000256" key="7">
    <source>
        <dbReference type="ARBA" id="ARBA00022962"/>
    </source>
</evidence>
<dbReference type="GO" id="GO:0005524">
    <property type="term" value="F:ATP binding"/>
    <property type="evidence" value="ECO:0007669"/>
    <property type="project" value="UniProtKB-KW"/>
</dbReference>
<dbReference type="EC" id="6.3.5.3" evidence="8"/>
<dbReference type="PANTHER" id="PTHR47552:SF1">
    <property type="entry name" value="PHOSPHORIBOSYLFORMYLGLYCINAMIDINE SYNTHASE SUBUNIT PURQ"/>
    <property type="match status" value="1"/>
</dbReference>
<dbReference type="SMART" id="SM01211">
    <property type="entry name" value="GATase_5"/>
    <property type="match status" value="1"/>
</dbReference>
<keyword evidence="7 8" id="KW-0315">Glutamine amidotransferase</keyword>
<comment type="caution">
    <text evidence="9">The sequence shown here is derived from an EMBL/GenBank/DDBJ whole genome shotgun (WGS) entry which is preliminary data.</text>
</comment>
<organism evidence="9">
    <name type="scientific">Prosthecochloris aestuarii</name>
    <dbReference type="NCBI Taxonomy" id="1102"/>
    <lineage>
        <taxon>Bacteria</taxon>
        <taxon>Pseudomonadati</taxon>
        <taxon>Chlorobiota</taxon>
        <taxon>Chlorobiia</taxon>
        <taxon>Chlorobiales</taxon>
        <taxon>Chlorobiaceae</taxon>
        <taxon>Prosthecochloris</taxon>
    </lineage>
</organism>
<dbReference type="CDD" id="cd01740">
    <property type="entry name" value="GATase1_FGAR_AT"/>
    <property type="match status" value="1"/>
</dbReference>
<evidence type="ECO:0000256" key="2">
    <source>
        <dbReference type="ARBA" id="ARBA00022598"/>
    </source>
</evidence>
<reference evidence="9" key="1">
    <citation type="journal article" date="2020" name="mSystems">
        <title>Genome- and Community-Level Interaction Insights into Carbon Utilization and Element Cycling Functions of Hydrothermarchaeota in Hydrothermal Sediment.</title>
        <authorList>
            <person name="Zhou Z."/>
            <person name="Liu Y."/>
            <person name="Xu W."/>
            <person name="Pan J."/>
            <person name="Luo Z.H."/>
            <person name="Li M."/>
        </authorList>
    </citation>
    <scope>NUCLEOTIDE SEQUENCE [LARGE SCALE GENOMIC DNA]</scope>
    <source>
        <strain evidence="9">SpSt-1181</strain>
    </source>
</reference>
<dbReference type="Proteomes" id="UP000886335">
    <property type="component" value="Unassembled WGS sequence"/>
</dbReference>
<evidence type="ECO:0000256" key="6">
    <source>
        <dbReference type="ARBA" id="ARBA00022840"/>
    </source>
</evidence>
<comment type="pathway">
    <text evidence="8">Purine metabolism; IMP biosynthesis via de novo pathway; 5-amino-1-(5-phospho-D-ribosyl)imidazole from N(2)-formyl-N(1)-(5-phospho-D-ribosyl)glycinamide: step 1/2.</text>
</comment>
<evidence type="ECO:0000256" key="3">
    <source>
        <dbReference type="ARBA" id="ARBA00022741"/>
    </source>
</evidence>
<dbReference type="HAMAP" id="MF_00421">
    <property type="entry name" value="PurQ"/>
    <property type="match status" value="1"/>
</dbReference>
<comment type="function">
    <text evidence="8">Part of the phosphoribosylformylglycinamidine synthase complex involved in the purines biosynthetic pathway. Catalyzes the ATP-dependent conversion of formylglycinamide ribonucleotide (FGAR) and glutamine to yield formylglycinamidine ribonucleotide (FGAM) and glutamate. The FGAM synthase complex is composed of three subunits. PurQ produces an ammonia molecule by converting glutamine to glutamate. PurL transfers the ammonia molecule to FGAR to form FGAM in an ATP-dependent manner. PurS interacts with PurQ and PurL and is thought to assist in the transfer of the ammonia molecule from PurQ to PurL.</text>
</comment>
<gene>
    <name evidence="8 9" type="primary">purQ</name>
    <name evidence="9" type="ORF">ENN50_09885</name>
</gene>
<evidence type="ECO:0000313" key="9">
    <source>
        <dbReference type="EMBL" id="HED31960.1"/>
    </source>
</evidence>
<dbReference type="EMBL" id="DSBW01000223">
    <property type="protein sequence ID" value="HED31960.1"/>
    <property type="molecule type" value="Genomic_DNA"/>
</dbReference>
<comment type="catalytic activity">
    <reaction evidence="8">
        <text>L-glutamine + H2O = L-glutamate + NH4(+)</text>
        <dbReference type="Rhea" id="RHEA:15889"/>
        <dbReference type="ChEBI" id="CHEBI:15377"/>
        <dbReference type="ChEBI" id="CHEBI:28938"/>
        <dbReference type="ChEBI" id="CHEBI:29985"/>
        <dbReference type="ChEBI" id="CHEBI:58359"/>
        <dbReference type="EC" id="3.5.1.2"/>
    </reaction>
</comment>
<comment type="subunit">
    <text evidence="8">Part of the FGAM synthase complex composed of 1 PurL, 1 PurQ and 2 PurS subunits.</text>
</comment>